<feature type="compositionally biased region" description="Basic residues" evidence="1">
    <location>
        <begin position="172"/>
        <end position="184"/>
    </location>
</feature>
<dbReference type="EMBL" id="PQIB02000014">
    <property type="protein sequence ID" value="RLM68869.1"/>
    <property type="molecule type" value="Genomic_DNA"/>
</dbReference>
<name>A0A3L6Q1Y6_PANMI</name>
<dbReference type="GO" id="GO:0007166">
    <property type="term" value="P:cell surface receptor signaling pathway"/>
    <property type="evidence" value="ECO:0007669"/>
    <property type="project" value="InterPro"/>
</dbReference>
<evidence type="ECO:0000313" key="4">
    <source>
        <dbReference type="Proteomes" id="UP000275267"/>
    </source>
</evidence>
<evidence type="ECO:0000313" key="3">
    <source>
        <dbReference type="EMBL" id="RLM68869.1"/>
    </source>
</evidence>
<reference evidence="4" key="1">
    <citation type="journal article" date="2019" name="Nat. Commun.">
        <title>The genome of broomcorn millet.</title>
        <authorList>
            <person name="Zou C."/>
            <person name="Miki D."/>
            <person name="Li D."/>
            <person name="Tang Q."/>
            <person name="Xiao L."/>
            <person name="Rajput S."/>
            <person name="Deng P."/>
            <person name="Jia W."/>
            <person name="Huang R."/>
            <person name="Zhang M."/>
            <person name="Sun Y."/>
            <person name="Hu J."/>
            <person name="Fu X."/>
            <person name="Schnable P.S."/>
            <person name="Li F."/>
            <person name="Zhang H."/>
            <person name="Feng B."/>
            <person name="Zhu X."/>
            <person name="Liu R."/>
            <person name="Schnable J.C."/>
            <person name="Zhu J.-K."/>
            <person name="Zhang H."/>
        </authorList>
    </citation>
    <scope>NUCLEOTIDE SEQUENCE [LARGE SCALE GENOMIC DNA]</scope>
</reference>
<dbReference type="CDD" id="cd21037">
    <property type="entry name" value="MLKL_NTD"/>
    <property type="match status" value="1"/>
</dbReference>
<dbReference type="STRING" id="4540.A0A3L6Q1Y6"/>
<proteinExistence type="predicted"/>
<dbReference type="InterPro" id="IPR056694">
    <property type="entry name" value="DUF7792"/>
</dbReference>
<dbReference type="Proteomes" id="UP000275267">
    <property type="component" value="Unassembled WGS sequence"/>
</dbReference>
<dbReference type="PANTHER" id="PTHR35832">
    <property type="entry name" value="OS12G0248400 PROTEIN-RELATED"/>
    <property type="match status" value="1"/>
</dbReference>
<dbReference type="AlphaFoldDB" id="A0A3L6Q1Y6"/>
<dbReference type="InterPro" id="IPR059179">
    <property type="entry name" value="MLKL-like_MCAfunc"/>
</dbReference>
<feature type="compositionally biased region" description="Basic and acidic residues" evidence="1">
    <location>
        <begin position="205"/>
        <end position="214"/>
    </location>
</feature>
<feature type="compositionally biased region" description="Low complexity" evidence="1">
    <location>
        <begin position="217"/>
        <end position="228"/>
    </location>
</feature>
<evidence type="ECO:0000256" key="1">
    <source>
        <dbReference type="SAM" id="MobiDB-lite"/>
    </source>
</evidence>
<dbReference type="Pfam" id="PF25055">
    <property type="entry name" value="DUF7792"/>
    <property type="match status" value="1"/>
</dbReference>
<dbReference type="OrthoDB" id="696008at2759"/>
<dbReference type="Gene3D" id="1.20.930.20">
    <property type="entry name" value="Adaptor protein Cbl, N-terminal domain"/>
    <property type="match status" value="1"/>
</dbReference>
<organism evidence="3 4">
    <name type="scientific">Panicum miliaceum</name>
    <name type="common">Proso millet</name>
    <name type="synonym">Broomcorn millet</name>
    <dbReference type="NCBI Taxonomy" id="4540"/>
    <lineage>
        <taxon>Eukaryota</taxon>
        <taxon>Viridiplantae</taxon>
        <taxon>Streptophyta</taxon>
        <taxon>Embryophyta</taxon>
        <taxon>Tracheophyta</taxon>
        <taxon>Spermatophyta</taxon>
        <taxon>Magnoliopsida</taxon>
        <taxon>Liliopsida</taxon>
        <taxon>Poales</taxon>
        <taxon>Poaceae</taxon>
        <taxon>PACMAD clade</taxon>
        <taxon>Panicoideae</taxon>
        <taxon>Panicodae</taxon>
        <taxon>Paniceae</taxon>
        <taxon>Panicinae</taxon>
        <taxon>Panicum</taxon>
        <taxon>Panicum sect. Panicum</taxon>
    </lineage>
</organism>
<protein>
    <recommendedName>
        <fullName evidence="2">DUF7792 domain-containing protein</fullName>
    </recommendedName>
</protein>
<feature type="region of interest" description="Disordered" evidence="1">
    <location>
        <begin position="172"/>
        <end position="228"/>
    </location>
</feature>
<feature type="domain" description="DUF7792" evidence="2">
    <location>
        <begin position="12"/>
        <end position="116"/>
    </location>
</feature>
<sequence>MEPVSSVVGTIFKLLQEIAKAEMTARRKRTRCRELARRAEVVGNVLRASKAGARGDAAPTRMSILSRLRKALDDRLKLVESCSRSGGLVSRLLTSGARAARFDDVDKRITTCLVDLAAANGVSVESKIDQLAARDRHPRTNKPVSGRTDGSFACAPSCLTLIVLSSIVRRSRSRSTRETRRRKVAPGTIGTVDRARAGRTGDGQQTEKREEGGRRGPGAAASLPRRRSLLPQRPWLRLRCPSPLH</sequence>
<keyword evidence="4" id="KW-1185">Reference proteome</keyword>
<dbReference type="PANTHER" id="PTHR35832:SF6">
    <property type="entry name" value="EXPRESSED PROTEIN"/>
    <property type="match status" value="1"/>
</dbReference>
<gene>
    <name evidence="3" type="ORF">C2845_PM17G09090</name>
</gene>
<accession>A0A3L6Q1Y6</accession>
<comment type="caution">
    <text evidence="3">The sequence shown here is derived from an EMBL/GenBank/DDBJ whole genome shotgun (WGS) entry which is preliminary data.</text>
</comment>
<dbReference type="InterPro" id="IPR036537">
    <property type="entry name" value="Adaptor_Cbl_N_dom_sf"/>
</dbReference>
<evidence type="ECO:0000259" key="2">
    <source>
        <dbReference type="Pfam" id="PF25055"/>
    </source>
</evidence>